<evidence type="ECO:0000256" key="3">
    <source>
        <dbReference type="ARBA" id="ARBA00022679"/>
    </source>
</evidence>
<dbReference type="CDD" id="cd03801">
    <property type="entry name" value="GT4_PimA-like"/>
    <property type="match status" value="1"/>
</dbReference>
<dbReference type="RefSeq" id="WP_354298485.1">
    <property type="nucleotide sequence ID" value="NZ_JBEPLU010000004.1"/>
</dbReference>
<sequence length="409" mass="43971">MIERIVVVNDASLAKGGATGLSLTSALAFRKRGFAVTLLTGDAGQNPELAEAGVEVVALGQDRLLSSPMHKVLLSALYNGAARRMVADWIARNDTPGTVYHLHGWAQILSPSVFQALKPVSGRLVLSAHDFFLVCPNGAFAFLNTGAVCSLTPMSGACIKANCDRRSYAHKLWRVARQSVRQSLFDLKREAPPVLAIHEAMRPFLVRGGVPEHAVRTVPNPVRPFLTERAPVEANREFLFIGRLEDGKGPDLAAAAARRAGAPLRIIGDGPMRAKLEQDYPEVIFAGRRSFEEIGPLAAQARALVMPSRYPEPYGLVAAEALWSGLPVIAADTAFLAPDIVAAGAGFSAPPRDEAALAEAMTRLQDDDLARSMSIAAFERTRAIGLSPDAWISALIDAYEERLRLPRAA</sequence>
<evidence type="ECO:0000256" key="2">
    <source>
        <dbReference type="ARBA" id="ARBA00022676"/>
    </source>
</evidence>
<reference evidence="4 5" key="1">
    <citation type="submission" date="2024-06" db="EMBL/GenBank/DDBJ databases">
        <title>Genomic Encyclopedia of Type Strains, Phase IV (KMG-IV): sequencing the most valuable type-strain genomes for metagenomic binning, comparative biology and taxonomic classification.</title>
        <authorList>
            <person name="Goeker M."/>
        </authorList>
    </citation>
    <scope>NUCLEOTIDE SEQUENCE [LARGE SCALE GENOMIC DNA]</scope>
    <source>
        <strain evidence="4 5">DSM 17809</strain>
    </source>
</reference>
<dbReference type="PANTHER" id="PTHR12526">
    <property type="entry name" value="GLYCOSYLTRANSFERASE"/>
    <property type="match status" value="1"/>
</dbReference>
<dbReference type="Gene3D" id="3.40.50.2000">
    <property type="entry name" value="Glycogen Phosphorylase B"/>
    <property type="match status" value="2"/>
</dbReference>
<dbReference type="SUPFAM" id="SSF53756">
    <property type="entry name" value="UDP-Glycosyltransferase/glycogen phosphorylase"/>
    <property type="match status" value="1"/>
</dbReference>
<proteinExistence type="inferred from homology"/>
<evidence type="ECO:0000313" key="5">
    <source>
        <dbReference type="Proteomes" id="UP001549110"/>
    </source>
</evidence>
<comment type="caution">
    <text evidence="4">The sequence shown here is derived from an EMBL/GenBank/DDBJ whole genome shotgun (WGS) entry which is preliminary data.</text>
</comment>
<comment type="similarity">
    <text evidence="1">Belongs to the glycosyltransferase group 1 family. Glycosyltransferase 4 subfamily.</text>
</comment>
<evidence type="ECO:0000256" key="1">
    <source>
        <dbReference type="ARBA" id="ARBA00009481"/>
    </source>
</evidence>
<accession>A0ABV2ENH6</accession>
<dbReference type="EMBL" id="JBEPLU010000004">
    <property type="protein sequence ID" value="MET3528615.1"/>
    <property type="molecule type" value="Genomic_DNA"/>
</dbReference>
<dbReference type="Proteomes" id="UP001549110">
    <property type="component" value="Unassembled WGS sequence"/>
</dbReference>
<organism evidence="4 5">
    <name type="scientific">Phenylobacterium koreense</name>
    <dbReference type="NCBI Taxonomy" id="266125"/>
    <lineage>
        <taxon>Bacteria</taxon>
        <taxon>Pseudomonadati</taxon>
        <taxon>Pseudomonadota</taxon>
        <taxon>Alphaproteobacteria</taxon>
        <taxon>Caulobacterales</taxon>
        <taxon>Caulobacteraceae</taxon>
        <taxon>Phenylobacterium</taxon>
    </lineage>
</organism>
<dbReference type="Pfam" id="PF13692">
    <property type="entry name" value="Glyco_trans_1_4"/>
    <property type="match status" value="1"/>
</dbReference>
<evidence type="ECO:0000313" key="4">
    <source>
        <dbReference type="EMBL" id="MET3528615.1"/>
    </source>
</evidence>
<name>A0ABV2ENH6_9CAUL</name>
<keyword evidence="2" id="KW-0328">Glycosyltransferase</keyword>
<keyword evidence="5" id="KW-1185">Reference proteome</keyword>
<keyword evidence="3" id="KW-0808">Transferase</keyword>
<protein>
    <submittedName>
        <fullName evidence="4">Glycosyltransferase involved in cell wall biosynthesis</fullName>
    </submittedName>
</protein>
<dbReference type="PANTHER" id="PTHR12526:SF640">
    <property type="entry name" value="COLANIC ACID BIOSYNTHESIS GLYCOSYLTRANSFERASE WCAL-RELATED"/>
    <property type="match status" value="1"/>
</dbReference>
<gene>
    <name evidence="4" type="ORF">ABID41_003757</name>
</gene>